<organism evidence="2 3">
    <name type="scientific">Streptomyces canarius</name>
    <dbReference type="NCBI Taxonomy" id="285453"/>
    <lineage>
        <taxon>Bacteria</taxon>
        <taxon>Bacillati</taxon>
        <taxon>Actinomycetota</taxon>
        <taxon>Actinomycetes</taxon>
        <taxon>Kitasatosporales</taxon>
        <taxon>Streptomycetaceae</taxon>
        <taxon>Streptomyces</taxon>
    </lineage>
</organism>
<comment type="caution">
    <text evidence="2">The sequence shown here is derived from an EMBL/GenBank/DDBJ whole genome shotgun (WGS) entry which is preliminary data.</text>
</comment>
<reference evidence="3" key="1">
    <citation type="journal article" date="2019" name="Int. J. Syst. Evol. Microbiol.">
        <title>The Global Catalogue of Microorganisms (GCM) 10K type strain sequencing project: providing services to taxonomists for standard genome sequencing and annotation.</title>
        <authorList>
            <consortium name="The Broad Institute Genomics Platform"/>
            <consortium name="The Broad Institute Genome Sequencing Center for Infectious Disease"/>
            <person name="Wu L."/>
            <person name="Ma J."/>
        </authorList>
    </citation>
    <scope>NUCLEOTIDE SEQUENCE [LARGE SCALE GENOMIC DNA]</scope>
    <source>
        <strain evidence="3">JCM 4733</strain>
    </source>
</reference>
<dbReference type="EMBL" id="BMVN01000028">
    <property type="protein sequence ID" value="GHA49789.1"/>
    <property type="molecule type" value="Genomic_DNA"/>
</dbReference>
<accession>A0ABQ3D290</accession>
<feature type="region of interest" description="Disordered" evidence="1">
    <location>
        <begin position="20"/>
        <end position="127"/>
    </location>
</feature>
<feature type="compositionally biased region" description="Low complexity" evidence="1">
    <location>
        <begin position="110"/>
        <end position="127"/>
    </location>
</feature>
<name>A0ABQ3D290_9ACTN</name>
<sequence length="127" mass="12564">MLGVPAVLGALRVRRVSRANGAGEVRGSEKARGEWGGPGTRAAGGMGGSSGGGRTVRERWPDGSAGVAGGAAAGARGDGWRSGRGLAAVRGRPGQGCGRSAPTRLRRTGRPVPTGPGVCPTGQRRAV</sequence>
<feature type="compositionally biased region" description="Gly residues" evidence="1">
    <location>
        <begin position="34"/>
        <end position="54"/>
    </location>
</feature>
<evidence type="ECO:0000256" key="1">
    <source>
        <dbReference type="SAM" id="MobiDB-lite"/>
    </source>
</evidence>
<evidence type="ECO:0000313" key="2">
    <source>
        <dbReference type="EMBL" id="GHA49789.1"/>
    </source>
</evidence>
<dbReference type="Proteomes" id="UP000653644">
    <property type="component" value="Unassembled WGS sequence"/>
</dbReference>
<proteinExistence type="predicted"/>
<gene>
    <name evidence="2" type="ORF">GCM10010345_62880</name>
</gene>
<feature type="compositionally biased region" description="Gly residues" evidence="1">
    <location>
        <begin position="66"/>
        <end position="82"/>
    </location>
</feature>
<keyword evidence="3" id="KW-1185">Reference proteome</keyword>
<protein>
    <submittedName>
        <fullName evidence="2">Uncharacterized protein</fullName>
    </submittedName>
</protein>
<evidence type="ECO:0000313" key="3">
    <source>
        <dbReference type="Proteomes" id="UP000653644"/>
    </source>
</evidence>